<dbReference type="SUPFAM" id="SSF56059">
    <property type="entry name" value="Glutathione synthetase ATP-binding domain-like"/>
    <property type="match status" value="1"/>
</dbReference>
<dbReference type="AlphaFoldDB" id="A0A4P6K591"/>
<sequence length="387" mass="44553">MVRQTGVLGAVVIGSDFRALGVVRSLGRRGIPCIVIDNVQRAAWFSRYAVKRYKWHGPMDNTHFVNYLLHVGKEQRLENWLLFPTTDDVVELVAHNRQQLALVYRLITPSWEVVRWANDKRLTYRMAQELGIAYPETWYASGERDLRAGQISFPAIIKPARSVHFHRSMHLKAFPVNNYEELSAQYSRAAKIICPDELMIQQMIPGDGNTQFSVGVFCKEGNVLFWMSARRTRQYPIDYGLNSSFVEAVELPELLEPVKNLMQYMHFSGIAEIEFKYDSRDQQYKLLDINVRAWGWHTLCRICGLDFPYIQYCDALGLELEASTPRYHHHWVRLLTDIPAGWQEIRAGITTPSDYLRSLIGPTAFSVFAWEDPLPALGIVPLLCSQE</sequence>
<dbReference type="GO" id="GO:0046872">
    <property type="term" value="F:metal ion binding"/>
    <property type="evidence" value="ECO:0007669"/>
    <property type="project" value="InterPro"/>
</dbReference>
<reference evidence="3 4" key="1">
    <citation type="submission" date="2019-01" db="EMBL/GenBank/DDBJ databases">
        <title>Ktedonosporobacter rubrisoli SCAWS-G2.</title>
        <authorList>
            <person name="Huang Y."/>
            <person name="Yan B."/>
        </authorList>
    </citation>
    <scope>NUCLEOTIDE SEQUENCE [LARGE SCALE GENOMIC DNA]</scope>
    <source>
        <strain evidence="3 4">SCAWS-G2</strain>
    </source>
</reference>
<proteinExistence type="predicted"/>
<keyword evidence="4" id="KW-1185">Reference proteome</keyword>
<dbReference type="KEGG" id="kbs:EPA93_47750"/>
<protein>
    <submittedName>
        <fullName evidence="3">ATP-grasp domain-containing protein</fullName>
    </submittedName>
</protein>
<dbReference type="Proteomes" id="UP000290365">
    <property type="component" value="Chromosome"/>
</dbReference>
<accession>A0A4P6K591</accession>
<gene>
    <name evidence="3" type="ORF">EPA93_47750</name>
</gene>
<dbReference type="EMBL" id="CP035758">
    <property type="protein sequence ID" value="QBD83255.1"/>
    <property type="molecule type" value="Genomic_DNA"/>
</dbReference>
<dbReference type="PROSITE" id="PS50975">
    <property type="entry name" value="ATP_GRASP"/>
    <property type="match status" value="1"/>
</dbReference>
<organism evidence="3 4">
    <name type="scientific">Ktedonosporobacter rubrisoli</name>
    <dbReference type="NCBI Taxonomy" id="2509675"/>
    <lineage>
        <taxon>Bacteria</taxon>
        <taxon>Bacillati</taxon>
        <taxon>Chloroflexota</taxon>
        <taxon>Ktedonobacteria</taxon>
        <taxon>Ktedonobacterales</taxon>
        <taxon>Ktedonosporobacteraceae</taxon>
        <taxon>Ktedonosporobacter</taxon>
    </lineage>
</organism>
<evidence type="ECO:0000313" key="4">
    <source>
        <dbReference type="Proteomes" id="UP000290365"/>
    </source>
</evidence>
<evidence type="ECO:0000313" key="3">
    <source>
        <dbReference type="EMBL" id="QBD83255.1"/>
    </source>
</evidence>
<evidence type="ECO:0000259" key="2">
    <source>
        <dbReference type="PROSITE" id="PS50975"/>
    </source>
</evidence>
<feature type="domain" description="ATP-grasp" evidence="2">
    <location>
        <begin position="124"/>
        <end position="316"/>
    </location>
</feature>
<dbReference type="RefSeq" id="WP_129894321.1">
    <property type="nucleotide sequence ID" value="NZ_CP035758.1"/>
</dbReference>
<name>A0A4P6K591_KTERU</name>
<dbReference type="Gene3D" id="3.30.470.20">
    <property type="entry name" value="ATP-grasp fold, B domain"/>
    <property type="match status" value="1"/>
</dbReference>
<evidence type="ECO:0000256" key="1">
    <source>
        <dbReference type="PROSITE-ProRule" id="PRU00409"/>
    </source>
</evidence>
<dbReference type="Pfam" id="PF15632">
    <property type="entry name" value="ATPgrasp_Ter"/>
    <property type="match status" value="1"/>
</dbReference>
<dbReference type="InterPro" id="IPR011761">
    <property type="entry name" value="ATP-grasp"/>
</dbReference>
<keyword evidence="1" id="KW-0547">Nucleotide-binding</keyword>
<dbReference type="OrthoDB" id="5420347at2"/>
<dbReference type="InterPro" id="IPR013815">
    <property type="entry name" value="ATP_grasp_subdomain_1"/>
</dbReference>
<dbReference type="Gene3D" id="3.30.1490.20">
    <property type="entry name" value="ATP-grasp fold, A domain"/>
    <property type="match status" value="1"/>
</dbReference>
<dbReference type="GO" id="GO:0005524">
    <property type="term" value="F:ATP binding"/>
    <property type="evidence" value="ECO:0007669"/>
    <property type="project" value="UniProtKB-UniRule"/>
</dbReference>
<keyword evidence="1" id="KW-0067">ATP-binding</keyword>